<dbReference type="CDD" id="cd00165">
    <property type="entry name" value="S4"/>
    <property type="match status" value="1"/>
</dbReference>
<dbReference type="Gene3D" id="3.10.290.10">
    <property type="entry name" value="RNA-binding S4 domain"/>
    <property type="match status" value="1"/>
</dbReference>
<dbReference type="eggNOG" id="COG1188">
    <property type="taxonomic scope" value="Bacteria"/>
</dbReference>
<name>A0A089X209_STRGA</name>
<accession>A0A089X209</accession>
<keyword evidence="1" id="KW-0694">RNA-binding</keyword>
<dbReference type="Pfam" id="PF01479">
    <property type="entry name" value="S4"/>
    <property type="match status" value="1"/>
</dbReference>
<gene>
    <name evidence="4" type="ORF">SGLAU_09000</name>
</gene>
<feature type="compositionally biased region" description="Basic and acidic residues" evidence="2">
    <location>
        <begin position="1"/>
        <end position="29"/>
    </location>
</feature>
<sequence length="256" mass="26446">MASERTDRNRGDGRSGNRRHGTDGADGRGPDGTALAGPREAQVPAPASAEPAAADAPDTAAYAAVDGGTRSPGAEADGGGNDEGNGEGEGRTVEAQAPAVDPKVAAAIAAAEAAAPANGETVRIDSWIWAVRLIKSRSLGSAACKGGHVRVNGERVKPAHAVRVGDEVRLRQEGRERIVVVKRLIRKRVGAPVAVQCYVDNSPPPPPREAVAPAGVRDRGAGRPTKRDRRELERLRGLKGFGFGGHATPGGRPAER</sequence>
<reference evidence="5" key="1">
    <citation type="journal article" date="2015" name="J. Biotechnol.">
        <title>Complete genome sequence of the actinobacterium Streptomyces glaucescens GLA.O (DSM 40922) consisting of a linear chromosome and one linear plasmid.</title>
        <authorList>
            <person name="Ortseifen V."/>
            <person name="Winkler A."/>
            <person name="Albersmeier A."/>
            <person name="Wendler S."/>
            <person name="Puhler A."/>
            <person name="Kalinowski J."/>
            <person name="Ruckert C."/>
        </authorList>
    </citation>
    <scope>NUCLEOTIDE SEQUENCE [LARGE SCALE GENOMIC DNA]</scope>
    <source>
        <strain evidence="5">DSM 40922 / GLA O</strain>
    </source>
</reference>
<feature type="compositionally biased region" description="Gly residues" evidence="2">
    <location>
        <begin position="239"/>
        <end position="248"/>
    </location>
</feature>
<dbReference type="STRING" id="1907.SGLAU_09000"/>
<organism evidence="4 5">
    <name type="scientific">Streptomyces glaucescens</name>
    <dbReference type="NCBI Taxonomy" id="1907"/>
    <lineage>
        <taxon>Bacteria</taxon>
        <taxon>Bacillati</taxon>
        <taxon>Actinomycetota</taxon>
        <taxon>Actinomycetes</taxon>
        <taxon>Kitasatosporales</taxon>
        <taxon>Streptomycetaceae</taxon>
        <taxon>Streptomyces</taxon>
    </lineage>
</organism>
<feature type="compositionally biased region" description="Low complexity" evidence="2">
    <location>
        <begin position="41"/>
        <end position="64"/>
    </location>
</feature>
<evidence type="ECO:0000259" key="3">
    <source>
        <dbReference type="SMART" id="SM00363"/>
    </source>
</evidence>
<dbReference type="HOGENOM" id="CLU_1085501_0_0_11"/>
<evidence type="ECO:0000256" key="2">
    <source>
        <dbReference type="SAM" id="MobiDB-lite"/>
    </source>
</evidence>
<dbReference type="InterPro" id="IPR036986">
    <property type="entry name" value="S4_RNA-bd_sf"/>
</dbReference>
<evidence type="ECO:0000313" key="4">
    <source>
        <dbReference type="EMBL" id="AIR97812.1"/>
    </source>
</evidence>
<dbReference type="SUPFAM" id="SSF55174">
    <property type="entry name" value="Alpha-L RNA-binding motif"/>
    <property type="match status" value="1"/>
</dbReference>
<dbReference type="GO" id="GO:0003723">
    <property type="term" value="F:RNA binding"/>
    <property type="evidence" value="ECO:0007669"/>
    <property type="project" value="UniProtKB-KW"/>
</dbReference>
<evidence type="ECO:0000313" key="5">
    <source>
        <dbReference type="Proteomes" id="UP000029482"/>
    </source>
</evidence>
<dbReference type="AlphaFoldDB" id="A0A089X209"/>
<dbReference type="KEGG" id="sgu:SGLAU_09000"/>
<keyword evidence="5" id="KW-1185">Reference proteome</keyword>
<protein>
    <recommendedName>
        <fullName evidence="3">RNA-binding S4 domain-containing protein</fullName>
    </recommendedName>
</protein>
<evidence type="ECO:0000256" key="1">
    <source>
        <dbReference type="PROSITE-ProRule" id="PRU00182"/>
    </source>
</evidence>
<dbReference type="SMART" id="SM00363">
    <property type="entry name" value="S4"/>
    <property type="match status" value="1"/>
</dbReference>
<proteinExistence type="predicted"/>
<dbReference type="Proteomes" id="UP000029482">
    <property type="component" value="Chromosome"/>
</dbReference>
<feature type="region of interest" description="Disordered" evidence="2">
    <location>
        <begin position="200"/>
        <end position="256"/>
    </location>
</feature>
<feature type="region of interest" description="Disordered" evidence="2">
    <location>
        <begin position="1"/>
        <end position="94"/>
    </location>
</feature>
<feature type="domain" description="RNA-binding S4" evidence="3">
    <location>
        <begin position="122"/>
        <end position="186"/>
    </location>
</feature>
<dbReference type="PROSITE" id="PS50889">
    <property type="entry name" value="S4"/>
    <property type="match status" value="1"/>
</dbReference>
<dbReference type="EMBL" id="CP009438">
    <property type="protein sequence ID" value="AIR97812.1"/>
    <property type="molecule type" value="Genomic_DNA"/>
</dbReference>
<dbReference type="InterPro" id="IPR002942">
    <property type="entry name" value="S4_RNA-bd"/>
</dbReference>